<dbReference type="PATRIC" id="fig|1434120.4.peg.5083"/>
<dbReference type="OrthoDB" id="372091at2157"/>
<name>A0A0E3P9H4_9EURY</name>
<keyword evidence="9" id="KW-0670">Pyruvate</keyword>
<dbReference type="KEGG" id="msw:MSSIT_3925"/>
<organism evidence="9 10">
    <name type="scientific">Methanosarcina siciliae T4/M</name>
    <dbReference type="NCBI Taxonomy" id="1434120"/>
    <lineage>
        <taxon>Archaea</taxon>
        <taxon>Methanobacteriati</taxon>
        <taxon>Methanobacteriota</taxon>
        <taxon>Stenosarchaea group</taxon>
        <taxon>Methanomicrobia</taxon>
        <taxon>Methanosarcinales</taxon>
        <taxon>Methanosarcinaceae</taxon>
        <taxon>Methanosarcina</taxon>
    </lineage>
</organism>
<comment type="catalytic activity">
    <reaction evidence="7">
        <text>2 oxidized [2Fe-2S]-[ferredoxin] + pyruvate + CoA = 2 reduced [2Fe-2S]-[ferredoxin] + acetyl-CoA + CO2 + H(+)</text>
        <dbReference type="Rhea" id="RHEA:12765"/>
        <dbReference type="Rhea" id="RHEA-COMP:10000"/>
        <dbReference type="Rhea" id="RHEA-COMP:10001"/>
        <dbReference type="ChEBI" id="CHEBI:15361"/>
        <dbReference type="ChEBI" id="CHEBI:15378"/>
        <dbReference type="ChEBI" id="CHEBI:16526"/>
        <dbReference type="ChEBI" id="CHEBI:33737"/>
        <dbReference type="ChEBI" id="CHEBI:33738"/>
        <dbReference type="ChEBI" id="CHEBI:57287"/>
        <dbReference type="ChEBI" id="CHEBI:57288"/>
        <dbReference type="EC" id="1.2.7.1"/>
    </reaction>
</comment>
<evidence type="ECO:0000313" key="9">
    <source>
        <dbReference type="EMBL" id="AKB30644.1"/>
    </source>
</evidence>
<reference evidence="9 10" key="1">
    <citation type="submission" date="2014-07" db="EMBL/GenBank/DDBJ databases">
        <title>Methanogenic archaea and the global carbon cycle.</title>
        <authorList>
            <person name="Henriksen J.R."/>
            <person name="Luke J."/>
            <person name="Reinhart S."/>
            <person name="Benedict M.N."/>
            <person name="Youngblut N.D."/>
            <person name="Metcalf M.E."/>
            <person name="Whitaker R.J."/>
            <person name="Metcalf W.W."/>
        </authorList>
    </citation>
    <scope>NUCLEOTIDE SEQUENCE [LARGE SCALE GENOMIC DNA]</scope>
    <source>
        <strain evidence="9 10">T4/M</strain>
    </source>
</reference>
<evidence type="ECO:0000256" key="3">
    <source>
        <dbReference type="ARBA" id="ARBA00019586"/>
    </source>
</evidence>
<accession>A0A0E3P9H4</accession>
<dbReference type="NCBIfam" id="NF006321">
    <property type="entry name" value="PRK08534.1"/>
    <property type="match status" value="1"/>
</dbReference>
<dbReference type="GO" id="GO:0019164">
    <property type="term" value="F:pyruvate synthase activity"/>
    <property type="evidence" value="ECO:0007669"/>
    <property type="project" value="UniProtKB-EC"/>
</dbReference>
<comment type="subunit">
    <text evidence="1">Heterotetramer of one alpha, one beta, one delta and one gamma chain.</text>
</comment>
<evidence type="ECO:0000259" key="8">
    <source>
        <dbReference type="Pfam" id="PF01558"/>
    </source>
</evidence>
<dbReference type="NCBIfam" id="NF040683">
    <property type="entry name" value="PorC_Meth_Thtga"/>
    <property type="match status" value="1"/>
</dbReference>
<dbReference type="NCBIfam" id="TIGR02175">
    <property type="entry name" value="PorC_KorC"/>
    <property type="match status" value="1"/>
</dbReference>
<keyword evidence="4 9" id="KW-0560">Oxidoreductase</keyword>
<dbReference type="RefSeq" id="WP_048174348.1">
    <property type="nucleotide sequence ID" value="NZ_CP009506.1"/>
</dbReference>
<dbReference type="Gene3D" id="3.40.920.10">
    <property type="entry name" value="Pyruvate-ferredoxin oxidoreductase, PFOR, domain III"/>
    <property type="match status" value="1"/>
</dbReference>
<dbReference type="InterPro" id="IPR053412">
    <property type="entry name" value="Pyruvate_synthase_PorC"/>
</dbReference>
<dbReference type="AlphaFoldDB" id="A0A0E3P9H4"/>
<evidence type="ECO:0000256" key="7">
    <source>
        <dbReference type="ARBA" id="ARBA00049357"/>
    </source>
</evidence>
<dbReference type="InterPro" id="IPR019752">
    <property type="entry name" value="Pyrv/ketoisovalerate_OxRed_cat"/>
</dbReference>
<protein>
    <recommendedName>
        <fullName evidence="3">Pyruvate synthase subunit PorC</fullName>
        <ecNumber evidence="2">1.2.7.1</ecNumber>
    </recommendedName>
    <alternativeName>
        <fullName evidence="6">Pyruvate oxidoreductase gamma chain</fullName>
    </alternativeName>
    <alternativeName>
        <fullName evidence="5">Pyruvic-ferredoxin oxidoreductase subunit gamma</fullName>
    </alternativeName>
</protein>
<evidence type="ECO:0000256" key="5">
    <source>
        <dbReference type="ARBA" id="ARBA00044813"/>
    </source>
</evidence>
<dbReference type="PANTHER" id="PTHR43366:SF1">
    <property type="entry name" value="PYRUVATE SYNTHASE SUBUNIT PORC"/>
    <property type="match status" value="1"/>
</dbReference>
<proteinExistence type="predicted"/>
<sequence length="182" mass="19690">MKEIRIHGRGGQGSVTAAEMLSVAAFEDGKFSQAFPAFGVERRGAPVQAFTRLSENPIRLRSQIYTPDYVIVQDATLLETVDVASGIKDDGIIIINTKEKPEDLKLDTKARVMTVDATKVAMDIIGLPIVNTVLLGAFAGATGEINVESIKKAVRDRFSGKVAEKNAQAIQKAYELIRGKEA</sequence>
<dbReference type="SUPFAM" id="SSF53323">
    <property type="entry name" value="Pyruvate-ferredoxin oxidoreductase, PFOR, domain III"/>
    <property type="match status" value="1"/>
</dbReference>
<dbReference type="InterPro" id="IPR051626">
    <property type="entry name" value="Oxidoreductase_gamma_subunit"/>
</dbReference>
<feature type="domain" description="Pyruvate/ketoisovalerate oxidoreductase catalytic" evidence="8">
    <location>
        <begin position="10"/>
        <end position="175"/>
    </location>
</feature>
<evidence type="ECO:0000256" key="6">
    <source>
        <dbReference type="ARBA" id="ARBA00044815"/>
    </source>
</evidence>
<dbReference type="PANTHER" id="PTHR43366">
    <property type="entry name" value="PYRUVATE SYNTHASE SUBUNIT PORC"/>
    <property type="match status" value="1"/>
</dbReference>
<gene>
    <name evidence="9" type="ORF">MSSIT_3925</name>
</gene>
<dbReference type="EC" id="1.2.7.1" evidence="2"/>
<dbReference type="GeneID" id="24862880"/>
<dbReference type="InterPro" id="IPR002869">
    <property type="entry name" value="Pyrv_flavodox_OxRed_cen"/>
</dbReference>
<dbReference type="Pfam" id="PF01558">
    <property type="entry name" value="POR"/>
    <property type="match status" value="1"/>
</dbReference>
<dbReference type="InterPro" id="IPR011894">
    <property type="entry name" value="PorC_KorC"/>
</dbReference>
<evidence type="ECO:0000313" key="10">
    <source>
        <dbReference type="Proteomes" id="UP000033111"/>
    </source>
</evidence>
<keyword evidence="10" id="KW-1185">Reference proteome</keyword>
<dbReference type="Proteomes" id="UP000033111">
    <property type="component" value="Chromosome"/>
</dbReference>
<evidence type="ECO:0000256" key="2">
    <source>
        <dbReference type="ARBA" id="ARBA00012822"/>
    </source>
</evidence>
<dbReference type="EMBL" id="CP009506">
    <property type="protein sequence ID" value="AKB30644.1"/>
    <property type="molecule type" value="Genomic_DNA"/>
</dbReference>
<dbReference type="HOGENOM" id="CLU_087284_2_0_2"/>
<evidence type="ECO:0000256" key="1">
    <source>
        <dbReference type="ARBA" id="ARBA00011595"/>
    </source>
</evidence>
<evidence type="ECO:0000256" key="4">
    <source>
        <dbReference type="ARBA" id="ARBA00023002"/>
    </source>
</evidence>